<feature type="non-terminal residue" evidence="1">
    <location>
        <position position="32"/>
    </location>
</feature>
<dbReference type="OrthoDB" id="10020599at2759"/>
<gene>
    <name evidence="1" type="primary">Dwil\GK27949</name>
    <name evidence="1" type="ORF">Dwil_GK27949</name>
</gene>
<accession>A0A0Q9WTL6</accession>
<organism evidence="1 2">
    <name type="scientific">Drosophila willistoni</name>
    <name type="common">Fruit fly</name>
    <dbReference type="NCBI Taxonomy" id="7260"/>
    <lineage>
        <taxon>Eukaryota</taxon>
        <taxon>Metazoa</taxon>
        <taxon>Ecdysozoa</taxon>
        <taxon>Arthropoda</taxon>
        <taxon>Hexapoda</taxon>
        <taxon>Insecta</taxon>
        <taxon>Pterygota</taxon>
        <taxon>Neoptera</taxon>
        <taxon>Endopterygota</taxon>
        <taxon>Diptera</taxon>
        <taxon>Brachycera</taxon>
        <taxon>Muscomorpha</taxon>
        <taxon>Ephydroidea</taxon>
        <taxon>Drosophilidae</taxon>
        <taxon>Drosophila</taxon>
        <taxon>Sophophora</taxon>
    </lineage>
</organism>
<reference evidence="1 2" key="1">
    <citation type="journal article" date="2007" name="Nature">
        <title>Evolution of genes and genomes on the Drosophila phylogeny.</title>
        <authorList>
            <consortium name="Drosophila 12 Genomes Consortium"/>
            <person name="Clark A.G."/>
            <person name="Eisen M.B."/>
            <person name="Smith D.R."/>
            <person name="Bergman C.M."/>
            <person name="Oliver B."/>
            <person name="Markow T.A."/>
            <person name="Kaufman T.C."/>
            <person name="Kellis M."/>
            <person name="Gelbart W."/>
            <person name="Iyer V.N."/>
            <person name="Pollard D.A."/>
            <person name="Sackton T.B."/>
            <person name="Larracuente A.M."/>
            <person name="Singh N.D."/>
            <person name="Abad J.P."/>
            <person name="Abt D.N."/>
            <person name="Adryan B."/>
            <person name="Aguade M."/>
            <person name="Akashi H."/>
            <person name="Anderson W.W."/>
            <person name="Aquadro C.F."/>
            <person name="Ardell D.H."/>
            <person name="Arguello R."/>
            <person name="Artieri C.G."/>
            <person name="Barbash D.A."/>
            <person name="Barker D."/>
            <person name="Barsanti P."/>
            <person name="Batterham P."/>
            <person name="Batzoglou S."/>
            <person name="Begun D."/>
            <person name="Bhutkar A."/>
            <person name="Blanco E."/>
            <person name="Bosak S.A."/>
            <person name="Bradley R.K."/>
            <person name="Brand A.D."/>
            <person name="Brent M.R."/>
            <person name="Brooks A.N."/>
            <person name="Brown R.H."/>
            <person name="Butlin R.K."/>
            <person name="Caggese C."/>
            <person name="Calvi B.R."/>
            <person name="Bernardo de Carvalho A."/>
            <person name="Caspi A."/>
            <person name="Castrezana S."/>
            <person name="Celniker S.E."/>
            <person name="Chang J.L."/>
            <person name="Chapple C."/>
            <person name="Chatterji S."/>
            <person name="Chinwalla A."/>
            <person name="Civetta A."/>
            <person name="Clifton S.W."/>
            <person name="Comeron J.M."/>
            <person name="Costello J.C."/>
            <person name="Coyne J.A."/>
            <person name="Daub J."/>
            <person name="David R.G."/>
            <person name="Delcher A.L."/>
            <person name="Delehaunty K."/>
            <person name="Do C.B."/>
            <person name="Ebling H."/>
            <person name="Edwards K."/>
            <person name="Eickbush T."/>
            <person name="Evans J.D."/>
            <person name="Filipski A."/>
            <person name="Findeiss S."/>
            <person name="Freyhult E."/>
            <person name="Fulton L."/>
            <person name="Fulton R."/>
            <person name="Garcia A.C."/>
            <person name="Gardiner A."/>
            <person name="Garfield D.A."/>
            <person name="Garvin B.E."/>
            <person name="Gibson G."/>
            <person name="Gilbert D."/>
            <person name="Gnerre S."/>
            <person name="Godfrey J."/>
            <person name="Good R."/>
            <person name="Gotea V."/>
            <person name="Gravely B."/>
            <person name="Greenberg A.J."/>
            <person name="Griffiths-Jones S."/>
            <person name="Gross S."/>
            <person name="Guigo R."/>
            <person name="Gustafson E.A."/>
            <person name="Haerty W."/>
            <person name="Hahn M.W."/>
            <person name="Halligan D.L."/>
            <person name="Halpern A.L."/>
            <person name="Halter G.M."/>
            <person name="Han M.V."/>
            <person name="Heger A."/>
            <person name="Hillier L."/>
            <person name="Hinrichs A.S."/>
            <person name="Holmes I."/>
            <person name="Hoskins R.A."/>
            <person name="Hubisz M.J."/>
            <person name="Hultmark D."/>
            <person name="Huntley M.A."/>
            <person name="Jaffe D.B."/>
            <person name="Jagadeeshan S."/>
            <person name="Jeck W.R."/>
            <person name="Johnson J."/>
            <person name="Jones C.D."/>
            <person name="Jordan W.C."/>
            <person name="Karpen G.H."/>
            <person name="Kataoka E."/>
            <person name="Keightley P.D."/>
            <person name="Kheradpour P."/>
            <person name="Kirkness E.F."/>
            <person name="Koerich L.B."/>
            <person name="Kristiansen K."/>
            <person name="Kudrna D."/>
            <person name="Kulathinal R.J."/>
            <person name="Kumar S."/>
            <person name="Kwok R."/>
            <person name="Lander E."/>
            <person name="Langley C.H."/>
            <person name="Lapoint R."/>
            <person name="Lazzaro B.P."/>
            <person name="Lee S.J."/>
            <person name="Levesque L."/>
            <person name="Li R."/>
            <person name="Lin C.F."/>
            <person name="Lin M.F."/>
            <person name="Lindblad-Toh K."/>
            <person name="Llopart A."/>
            <person name="Long M."/>
            <person name="Low L."/>
            <person name="Lozovsky E."/>
            <person name="Lu J."/>
            <person name="Luo M."/>
            <person name="Machado C.A."/>
            <person name="Makalowski W."/>
            <person name="Marzo M."/>
            <person name="Matsuda M."/>
            <person name="Matzkin L."/>
            <person name="McAllister B."/>
            <person name="McBride C.S."/>
            <person name="McKernan B."/>
            <person name="McKernan K."/>
            <person name="Mendez-Lago M."/>
            <person name="Minx P."/>
            <person name="Mollenhauer M.U."/>
            <person name="Montooth K."/>
            <person name="Mount S.M."/>
            <person name="Mu X."/>
            <person name="Myers E."/>
            <person name="Negre B."/>
            <person name="Newfeld S."/>
            <person name="Nielsen R."/>
            <person name="Noor M.A."/>
            <person name="O'Grady P."/>
            <person name="Pachter L."/>
            <person name="Papaceit M."/>
            <person name="Parisi M.J."/>
            <person name="Parisi M."/>
            <person name="Parts L."/>
            <person name="Pedersen J.S."/>
            <person name="Pesole G."/>
            <person name="Phillippy A.M."/>
            <person name="Ponting C.P."/>
            <person name="Pop M."/>
            <person name="Porcelli D."/>
            <person name="Powell J.R."/>
            <person name="Prohaska S."/>
            <person name="Pruitt K."/>
            <person name="Puig M."/>
            <person name="Quesneville H."/>
            <person name="Ram K.R."/>
            <person name="Rand D."/>
            <person name="Rasmussen M.D."/>
            <person name="Reed L.K."/>
            <person name="Reenan R."/>
            <person name="Reily A."/>
            <person name="Remington K.A."/>
            <person name="Rieger T.T."/>
            <person name="Ritchie M.G."/>
            <person name="Robin C."/>
            <person name="Rogers Y.H."/>
            <person name="Rohde C."/>
            <person name="Rozas J."/>
            <person name="Rubenfield M.J."/>
            <person name="Ruiz A."/>
            <person name="Russo S."/>
            <person name="Salzberg S.L."/>
            <person name="Sanchez-Gracia A."/>
            <person name="Saranga D.J."/>
            <person name="Sato H."/>
            <person name="Schaeffer S.W."/>
            <person name="Schatz M.C."/>
            <person name="Schlenke T."/>
            <person name="Schwartz R."/>
            <person name="Segarra C."/>
            <person name="Singh R.S."/>
            <person name="Sirot L."/>
            <person name="Sirota M."/>
            <person name="Sisneros N.B."/>
            <person name="Smith C.D."/>
            <person name="Smith T.F."/>
            <person name="Spieth J."/>
            <person name="Stage D.E."/>
            <person name="Stark A."/>
            <person name="Stephan W."/>
            <person name="Strausberg R.L."/>
            <person name="Strempel S."/>
            <person name="Sturgill D."/>
            <person name="Sutton G."/>
            <person name="Sutton G.G."/>
            <person name="Tao W."/>
            <person name="Teichmann S."/>
            <person name="Tobari Y.N."/>
            <person name="Tomimura Y."/>
            <person name="Tsolas J.M."/>
            <person name="Valente V.L."/>
            <person name="Venter E."/>
            <person name="Venter J.C."/>
            <person name="Vicario S."/>
            <person name="Vieira F.G."/>
            <person name="Vilella A.J."/>
            <person name="Villasante A."/>
            <person name="Walenz B."/>
            <person name="Wang J."/>
            <person name="Wasserman M."/>
            <person name="Watts T."/>
            <person name="Wilson D."/>
            <person name="Wilson R.K."/>
            <person name="Wing R.A."/>
            <person name="Wolfner M.F."/>
            <person name="Wong A."/>
            <person name="Wong G.K."/>
            <person name="Wu C.I."/>
            <person name="Wu G."/>
            <person name="Yamamoto D."/>
            <person name="Yang H.P."/>
            <person name="Yang S.P."/>
            <person name="Yorke J.A."/>
            <person name="Yoshida K."/>
            <person name="Zdobnov E."/>
            <person name="Zhang P."/>
            <person name="Zhang Y."/>
            <person name="Zimin A.V."/>
            <person name="Baldwin J."/>
            <person name="Abdouelleil A."/>
            <person name="Abdulkadir J."/>
            <person name="Abebe A."/>
            <person name="Abera B."/>
            <person name="Abreu J."/>
            <person name="Acer S.C."/>
            <person name="Aftuck L."/>
            <person name="Alexander A."/>
            <person name="An P."/>
            <person name="Anderson E."/>
            <person name="Anderson S."/>
            <person name="Arachi H."/>
            <person name="Azer M."/>
            <person name="Bachantsang P."/>
            <person name="Barry A."/>
            <person name="Bayul T."/>
            <person name="Berlin A."/>
            <person name="Bessette D."/>
            <person name="Bloom T."/>
            <person name="Blye J."/>
            <person name="Boguslavskiy L."/>
            <person name="Bonnet C."/>
            <person name="Boukhgalter B."/>
            <person name="Bourzgui I."/>
            <person name="Brown A."/>
            <person name="Cahill P."/>
            <person name="Channer S."/>
            <person name="Cheshatsang Y."/>
            <person name="Chuda L."/>
            <person name="Citroen M."/>
            <person name="Collymore A."/>
            <person name="Cooke P."/>
            <person name="Costello M."/>
            <person name="D'Aco K."/>
            <person name="Daza R."/>
            <person name="De Haan G."/>
            <person name="DeGray S."/>
            <person name="DeMaso C."/>
            <person name="Dhargay N."/>
            <person name="Dooley K."/>
            <person name="Dooley E."/>
            <person name="Doricent M."/>
            <person name="Dorje P."/>
            <person name="Dorjee K."/>
            <person name="Dupes A."/>
            <person name="Elong R."/>
            <person name="Falk J."/>
            <person name="Farina A."/>
            <person name="Faro S."/>
            <person name="Ferguson D."/>
            <person name="Fisher S."/>
            <person name="Foley C.D."/>
            <person name="Franke A."/>
            <person name="Friedrich D."/>
            <person name="Gadbois L."/>
            <person name="Gearin G."/>
            <person name="Gearin C.R."/>
            <person name="Giannoukos G."/>
            <person name="Goode T."/>
            <person name="Graham J."/>
            <person name="Grandbois E."/>
            <person name="Grewal S."/>
            <person name="Gyaltsen K."/>
            <person name="Hafez N."/>
            <person name="Hagos B."/>
            <person name="Hall J."/>
            <person name="Henson C."/>
            <person name="Hollinger A."/>
            <person name="Honan T."/>
            <person name="Huard M.D."/>
            <person name="Hughes L."/>
            <person name="Hurhula B."/>
            <person name="Husby M.E."/>
            <person name="Kamat A."/>
            <person name="Kanga B."/>
            <person name="Kashin S."/>
            <person name="Khazanovich D."/>
            <person name="Kisner P."/>
            <person name="Lance K."/>
            <person name="Lara M."/>
            <person name="Lee W."/>
            <person name="Lennon N."/>
            <person name="Letendre F."/>
            <person name="LeVine R."/>
            <person name="Lipovsky A."/>
            <person name="Liu X."/>
            <person name="Liu J."/>
            <person name="Liu S."/>
            <person name="Lokyitsang T."/>
            <person name="Lokyitsang Y."/>
            <person name="Lubonja R."/>
            <person name="Lui A."/>
            <person name="MacDonald P."/>
            <person name="Magnisalis V."/>
            <person name="Maru K."/>
            <person name="Matthews C."/>
            <person name="McCusker W."/>
            <person name="McDonough S."/>
            <person name="Mehta T."/>
            <person name="Meldrim J."/>
            <person name="Meneus L."/>
            <person name="Mihai O."/>
            <person name="Mihalev A."/>
            <person name="Mihova T."/>
            <person name="Mittelman R."/>
            <person name="Mlenga V."/>
            <person name="Montmayeur A."/>
            <person name="Mulrain L."/>
            <person name="Navidi A."/>
            <person name="Naylor J."/>
            <person name="Negash T."/>
            <person name="Nguyen T."/>
            <person name="Nguyen N."/>
            <person name="Nicol R."/>
            <person name="Norbu C."/>
            <person name="Norbu N."/>
            <person name="Novod N."/>
            <person name="O'Neill B."/>
            <person name="Osman S."/>
            <person name="Markiewicz E."/>
            <person name="Oyono O.L."/>
            <person name="Patti C."/>
            <person name="Phunkhang P."/>
            <person name="Pierre F."/>
            <person name="Priest M."/>
            <person name="Raghuraman S."/>
            <person name="Rege F."/>
            <person name="Reyes R."/>
            <person name="Rise C."/>
            <person name="Rogov P."/>
            <person name="Ross K."/>
            <person name="Ryan E."/>
            <person name="Settipalli S."/>
            <person name="Shea T."/>
            <person name="Sherpa N."/>
            <person name="Shi L."/>
            <person name="Shih D."/>
            <person name="Sparrow T."/>
            <person name="Spaulding J."/>
            <person name="Stalker J."/>
            <person name="Stange-Thomann N."/>
            <person name="Stavropoulos S."/>
            <person name="Stone C."/>
            <person name="Strader C."/>
            <person name="Tesfaye S."/>
            <person name="Thomson T."/>
            <person name="Thoulutsang Y."/>
            <person name="Thoulutsang D."/>
            <person name="Topham K."/>
            <person name="Topping I."/>
            <person name="Tsamla T."/>
            <person name="Vassiliev H."/>
            <person name="Vo A."/>
            <person name="Wangchuk T."/>
            <person name="Wangdi T."/>
            <person name="Weiand M."/>
            <person name="Wilkinson J."/>
            <person name="Wilson A."/>
            <person name="Yadav S."/>
            <person name="Young G."/>
            <person name="Yu Q."/>
            <person name="Zembek L."/>
            <person name="Zhong D."/>
            <person name="Zimmer A."/>
            <person name="Zwirko Z."/>
            <person name="Jaffe D.B."/>
            <person name="Alvarez P."/>
            <person name="Brockman W."/>
            <person name="Butler J."/>
            <person name="Chin C."/>
            <person name="Gnerre S."/>
            <person name="Grabherr M."/>
            <person name="Kleber M."/>
            <person name="Mauceli E."/>
            <person name="MacCallum I."/>
        </authorList>
    </citation>
    <scope>NUCLEOTIDE SEQUENCE [LARGE SCALE GENOMIC DNA]</scope>
    <source>
        <strain evidence="2">Tucson 14030-0811.24</strain>
    </source>
</reference>
<dbReference type="EMBL" id="CH964239">
    <property type="protein sequence ID" value="KRF99541.1"/>
    <property type="molecule type" value="Genomic_DNA"/>
</dbReference>
<dbReference type="Proteomes" id="UP000007798">
    <property type="component" value="Unassembled WGS sequence"/>
</dbReference>
<proteinExistence type="predicted"/>
<dbReference type="AlphaFoldDB" id="A0A0Q9WTL6"/>
<evidence type="ECO:0000313" key="2">
    <source>
        <dbReference type="Proteomes" id="UP000007798"/>
    </source>
</evidence>
<sequence>NAIIKIGYFPRTWKKSISLLPCLSKLFEKVLQ</sequence>
<name>A0A0Q9WTL6_DROWI</name>
<keyword evidence="2" id="KW-1185">Reference proteome</keyword>
<evidence type="ECO:0000313" key="1">
    <source>
        <dbReference type="EMBL" id="KRF99541.1"/>
    </source>
</evidence>
<protein>
    <submittedName>
        <fullName evidence="1">Uncharacterized protein</fullName>
    </submittedName>
</protein>
<feature type="non-terminal residue" evidence="1">
    <location>
        <position position="1"/>
    </location>
</feature>
<dbReference type="InParanoid" id="A0A0Q9WTL6"/>